<dbReference type="RefSeq" id="WP_042213039.1">
    <property type="nucleotide sequence ID" value="NZ_BBLU01000002.1"/>
</dbReference>
<dbReference type="OrthoDB" id="5187996at2"/>
<dbReference type="EMBL" id="FNZI01000001">
    <property type="protein sequence ID" value="SEI98621.1"/>
    <property type="molecule type" value="Genomic_DNA"/>
</dbReference>
<proteinExistence type="predicted"/>
<dbReference type="STRING" id="1043493.SAMN05421637_0649"/>
<keyword evidence="2" id="KW-1185">Reference proteome</keyword>
<dbReference type="eggNOG" id="ENOG5032U8K">
    <property type="taxonomic scope" value="Bacteria"/>
</dbReference>
<evidence type="ECO:0000313" key="1">
    <source>
        <dbReference type="EMBL" id="SEI98621.1"/>
    </source>
</evidence>
<protein>
    <recommendedName>
        <fullName evidence="3">YdhG-like domain-containing protein</fullName>
    </recommendedName>
</protein>
<name>A0A1H6V285_9MICO</name>
<evidence type="ECO:0008006" key="3">
    <source>
        <dbReference type="Google" id="ProtNLM"/>
    </source>
</evidence>
<dbReference type="AlphaFoldDB" id="A0A1H6V285"/>
<gene>
    <name evidence="1" type="ORF">SAMN05421637_0649</name>
</gene>
<dbReference type="Proteomes" id="UP000183315">
    <property type="component" value="Unassembled WGS sequence"/>
</dbReference>
<sequence>MSNPNPVRRTDEDVDAFLAASPRAALLIAVDAALVAGMPGVSRTLWRGVFWGGTEQAIVGYGDISQPRPRGEAVDWFLIGLAEQARHVSLYVNAVADGAYLAHRYADRLGKVKVGAAAVTFRTLEDVDLAVVTEMAREAAALS</sequence>
<organism evidence="1 2">
    <name type="scientific">Demequina mangrovi</name>
    <dbReference type="NCBI Taxonomy" id="1043493"/>
    <lineage>
        <taxon>Bacteria</taxon>
        <taxon>Bacillati</taxon>
        <taxon>Actinomycetota</taxon>
        <taxon>Actinomycetes</taxon>
        <taxon>Micrococcales</taxon>
        <taxon>Demequinaceae</taxon>
        <taxon>Demequina</taxon>
    </lineage>
</organism>
<reference evidence="2" key="1">
    <citation type="submission" date="2016-10" db="EMBL/GenBank/DDBJ databases">
        <authorList>
            <person name="Varghese N."/>
        </authorList>
    </citation>
    <scope>NUCLEOTIDE SEQUENCE [LARGE SCALE GENOMIC DNA]</scope>
    <source>
        <strain evidence="2">DSM 24868</strain>
    </source>
</reference>
<evidence type="ECO:0000313" key="2">
    <source>
        <dbReference type="Proteomes" id="UP000183315"/>
    </source>
</evidence>
<accession>A0A1H6V285</accession>